<dbReference type="Proteomes" id="UP000295554">
    <property type="component" value="Unassembled WGS sequence"/>
</dbReference>
<feature type="domain" description="Kazal-like" evidence="2">
    <location>
        <begin position="22"/>
        <end position="77"/>
    </location>
</feature>
<dbReference type="AlphaFoldDB" id="A0A4R5LQW0"/>
<reference evidence="3 4" key="1">
    <citation type="submission" date="2019-03" db="EMBL/GenBank/DDBJ databases">
        <title>Seongchinamella monodicae gen. nov., sp. nov., a novel member of the Gammaproteobacteria isolated from a tidal mudflat of beach.</title>
        <authorList>
            <person name="Yang H.G."/>
            <person name="Kang J.W."/>
            <person name="Lee S.D."/>
        </authorList>
    </citation>
    <scope>NUCLEOTIDE SEQUENCE [LARGE SCALE GENOMIC DNA]</scope>
    <source>
        <strain evidence="3 4">GH4-78</strain>
    </source>
</reference>
<evidence type="ECO:0000256" key="1">
    <source>
        <dbReference type="SAM" id="SignalP"/>
    </source>
</evidence>
<dbReference type="EMBL" id="SMSE01000003">
    <property type="protein sequence ID" value="TDG12957.1"/>
    <property type="molecule type" value="Genomic_DNA"/>
</dbReference>
<dbReference type="OrthoDB" id="5298703at2"/>
<accession>A0A4R5LQW0</accession>
<gene>
    <name evidence="3" type="ORF">E2F43_15510</name>
</gene>
<comment type="caution">
    <text evidence="3">The sequence shown here is derived from an EMBL/GenBank/DDBJ whole genome shotgun (WGS) entry which is preliminary data.</text>
</comment>
<keyword evidence="4" id="KW-1185">Reference proteome</keyword>
<feature type="signal peptide" evidence="1">
    <location>
        <begin position="1"/>
        <end position="20"/>
    </location>
</feature>
<evidence type="ECO:0000313" key="4">
    <source>
        <dbReference type="Proteomes" id="UP000295554"/>
    </source>
</evidence>
<organism evidence="3 4">
    <name type="scientific">Seongchinamella unica</name>
    <dbReference type="NCBI Taxonomy" id="2547392"/>
    <lineage>
        <taxon>Bacteria</taxon>
        <taxon>Pseudomonadati</taxon>
        <taxon>Pseudomonadota</taxon>
        <taxon>Gammaproteobacteria</taxon>
        <taxon>Cellvibrionales</taxon>
        <taxon>Halieaceae</taxon>
        <taxon>Seongchinamella</taxon>
    </lineage>
</organism>
<dbReference type="Gene3D" id="3.30.60.30">
    <property type="match status" value="1"/>
</dbReference>
<keyword evidence="1" id="KW-0732">Signal</keyword>
<evidence type="ECO:0000313" key="3">
    <source>
        <dbReference type="EMBL" id="TDG12957.1"/>
    </source>
</evidence>
<dbReference type="PROSITE" id="PS51465">
    <property type="entry name" value="KAZAL_2"/>
    <property type="match status" value="1"/>
</dbReference>
<protein>
    <recommendedName>
        <fullName evidence="2">Kazal-like domain-containing protein</fullName>
    </recommendedName>
</protein>
<proteinExistence type="predicted"/>
<dbReference type="PROSITE" id="PS51257">
    <property type="entry name" value="PROKAR_LIPOPROTEIN"/>
    <property type="match status" value="1"/>
</dbReference>
<name>A0A4R5LQW0_9GAMM</name>
<feature type="chain" id="PRO_5020697015" description="Kazal-like domain-containing protein" evidence="1">
    <location>
        <begin position="21"/>
        <end position="77"/>
    </location>
</feature>
<sequence length="77" mass="8042">MRIALGALLLILTAGCQTYPAPTLVTQCTDPRPQVCTMEYAPVCADLVAGGRQQYSSACNACADDAVSGYLNGECPE</sequence>
<dbReference type="InterPro" id="IPR002350">
    <property type="entry name" value="Kazal_dom"/>
</dbReference>
<evidence type="ECO:0000259" key="2">
    <source>
        <dbReference type="PROSITE" id="PS51465"/>
    </source>
</evidence>